<accession>A0A4R6URJ8</accession>
<name>A0A4R6URJ8_9ACTN</name>
<dbReference type="Proteomes" id="UP000295281">
    <property type="component" value="Unassembled WGS sequence"/>
</dbReference>
<reference evidence="1 2" key="1">
    <citation type="submission" date="2019-03" db="EMBL/GenBank/DDBJ databases">
        <title>Genomic Encyclopedia of Type Strains, Phase IV (KMG-IV): sequencing the most valuable type-strain genomes for metagenomic binning, comparative biology and taxonomic classification.</title>
        <authorList>
            <person name="Goeker M."/>
        </authorList>
    </citation>
    <scope>NUCLEOTIDE SEQUENCE [LARGE SCALE GENOMIC DNA]</scope>
    <source>
        <strain evidence="1 2">DSM 46770</strain>
    </source>
</reference>
<dbReference type="AlphaFoldDB" id="A0A4R6URJ8"/>
<protein>
    <recommendedName>
        <fullName evidence="3">DUF4034 domain-containing protein</fullName>
    </recommendedName>
</protein>
<organism evidence="1 2">
    <name type="scientific">Actinorugispora endophytica</name>
    <dbReference type="NCBI Taxonomy" id="1605990"/>
    <lineage>
        <taxon>Bacteria</taxon>
        <taxon>Bacillati</taxon>
        <taxon>Actinomycetota</taxon>
        <taxon>Actinomycetes</taxon>
        <taxon>Streptosporangiales</taxon>
        <taxon>Nocardiopsidaceae</taxon>
        <taxon>Actinorugispora</taxon>
    </lineage>
</organism>
<keyword evidence="2" id="KW-1185">Reference proteome</keyword>
<evidence type="ECO:0000313" key="2">
    <source>
        <dbReference type="Proteomes" id="UP000295281"/>
    </source>
</evidence>
<dbReference type="EMBL" id="SNYN01000019">
    <property type="protein sequence ID" value="TDQ48223.1"/>
    <property type="molecule type" value="Genomic_DNA"/>
</dbReference>
<evidence type="ECO:0008006" key="3">
    <source>
        <dbReference type="Google" id="ProtNLM"/>
    </source>
</evidence>
<proteinExistence type="predicted"/>
<dbReference type="RefSeq" id="WP_243742652.1">
    <property type="nucleotide sequence ID" value="NZ_SNYN01000019.1"/>
</dbReference>
<sequence length="334" mass="36907">MGQNGRGGAGETRDPDVESIVVGRCWNDPALDAGVDAVREGHLTAGLTLLGESRADPELRALYVGALGDAAVGRSGRIHALLTRDTAKEDAADILLWLGRTLIDEAWKIRGDGLARTVGQDRFKMFFAILARARDPLLAAAEIAPDDPVPWECLQWFALGLQLDREEKDRIWQHVVERCPTLYPAHWGRVQVLAAKWGGSHEEMLEFARGSVDLAPPGHPLTSMIALAHYERAAGVIGDLVDRKRFFSAVRAPARYYEGEVAAELRTAAHKWCAAPVAHPRDLEANHLFGWAFNNTSDKNRARWHLYQVGNRTHPLTWDDPKAFLNVLRGLGLA</sequence>
<evidence type="ECO:0000313" key="1">
    <source>
        <dbReference type="EMBL" id="TDQ48223.1"/>
    </source>
</evidence>
<gene>
    <name evidence="1" type="ORF">EV190_11937</name>
</gene>
<comment type="caution">
    <text evidence="1">The sequence shown here is derived from an EMBL/GenBank/DDBJ whole genome shotgun (WGS) entry which is preliminary data.</text>
</comment>